<dbReference type="GeneID" id="36836237"/>
<sequence>MRIGTLILALGIAVLALGTVSIDALVSFTITLSSHPLQLEFPPTAKGFVTVSENATNTTVYVLIIHDGEHLVKLPFSSPLSPGNWTIVKYKEIVTSVNKVVIAENETLKCGNVTTQKVVNQVVESSSYNVTVPVYVHVKVNKMGLVQNPNWVEVVGGVLMALGSTLAFLERRLS</sequence>
<reference evidence="2" key="2">
    <citation type="submission" date="2020-03" db="EMBL/GenBank/DDBJ databases">
        <title>Complete Genome Sequences of Extremely Thermoacidophilic, Metal-Mobilizing Type-Strain Members of the Archaeal Family Sulfolobaceae: Acidianus brierleyi DSM-1651T, Acidianus sulfidivorans DSM-18786T, Metallosphaera hakonensis DSM-7519T, and Metallosphaera prunae DSM-10039T.</title>
        <authorList>
            <person name="Counts J.A."/>
            <person name="Kelly R.M."/>
        </authorList>
    </citation>
    <scope>NUCLEOTIDE SEQUENCE [LARGE SCALE GENOMIC DNA]</scope>
    <source>
        <strain evidence="2">HO1-1</strain>
    </source>
</reference>
<reference evidence="1 2" key="1">
    <citation type="submission" date="2018-05" db="EMBL/GenBank/DDBJ databases">
        <title>Complete Genome Sequences of Extremely Thermoacidophilic, Metal-Mobilizing Type-Strain Members of the Archaeal Family Sulfolobaceae: Acidianus brierleyi DSM-1651T, Acidianus sulfidivorans DSM-18786T, Metallosphaera hakonensis DSM-7519T, and Metallosphaera prunae DSM-10039T.</title>
        <authorList>
            <person name="Counts J.A."/>
            <person name="Kelly R.M."/>
        </authorList>
    </citation>
    <scope>NUCLEOTIDE SEQUENCE [LARGE SCALE GENOMIC DNA]</scope>
    <source>
        <strain evidence="1 2">HO1-1</strain>
    </source>
</reference>
<protein>
    <submittedName>
        <fullName evidence="1">Uncharacterized protein</fullName>
    </submittedName>
</protein>
<dbReference type="Proteomes" id="UP000247586">
    <property type="component" value="Chromosome"/>
</dbReference>
<name>A0A2U9IWX7_9CREN</name>
<dbReference type="OrthoDB" id="34758at2157"/>
<accession>A0A2U9IWX7</accession>
<evidence type="ECO:0000313" key="2">
    <source>
        <dbReference type="Proteomes" id="UP000247586"/>
    </source>
</evidence>
<proteinExistence type="predicted"/>
<dbReference type="STRING" id="1293036.GCA_001315825_03025"/>
<dbReference type="KEGG" id="mhk:DFR87_12800"/>
<reference evidence="2" key="3">
    <citation type="submission" date="2020-03" db="EMBL/GenBank/DDBJ databases">
        <title>Sequencing and Assembly of Multiple Reported Metal-Biooxidizing Members of the Extremely Thermoacidophilic Archaeal Family Sulfolobaceae.</title>
        <authorList>
            <person name="Counts J.A."/>
            <person name="Kelly R.M."/>
        </authorList>
    </citation>
    <scope>NUCLEOTIDE SEQUENCE [LARGE SCALE GENOMIC DNA]</scope>
    <source>
        <strain evidence="2">HO1-1</strain>
    </source>
</reference>
<dbReference type="EMBL" id="CP029287">
    <property type="protein sequence ID" value="AWS00406.1"/>
    <property type="molecule type" value="Genomic_DNA"/>
</dbReference>
<evidence type="ECO:0000313" key="1">
    <source>
        <dbReference type="EMBL" id="AWS00406.1"/>
    </source>
</evidence>
<dbReference type="RefSeq" id="WP_054837429.1">
    <property type="nucleotide sequence ID" value="NZ_BBBA01000057.1"/>
</dbReference>
<keyword evidence="2" id="KW-1185">Reference proteome</keyword>
<gene>
    <name evidence="1" type="ORF">DFR87_12800</name>
</gene>
<dbReference type="AlphaFoldDB" id="A0A2U9IWX7"/>
<organism evidence="1 2">
    <name type="scientific">Metallosphaera hakonensis JCM 8857 = DSM 7519</name>
    <dbReference type="NCBI Taxonomy" id="1293036"/>
    <lineage>
        <taxon>Archaea</taxon>
        <taxon>Thermoproteota</taxon>
        <taxon>Thermoprotei</taxon>
        <taxon>Sulfolobales</taxon>
        <taxon>Sulfolobaceae</taxon>
        <taxon>Metallosphaera</taxon>
    </lineage>
</organism>